<reference evidence="1 2" key="1">
    <citation type="submission" date="2021-02" db="EMBL/GenBank/DDBJ databases">
        <title>Streptomyces spirodelae sp. nov., isolated from duckweed.</title>
        <authorList>
            <person name="Saimee Y."/>
            <person name="Duangmal K."/>
        </authorList>
    </citation>
    <scope>NUCLEOTIDE SEQUENCE [LARGE SCALE GENOMIC DNA]</scope>
    <source>
        <strain evidence="1 2">DSM 42105</strain>
    </source>
</reference>
<name>A0ABS3XZP9_9ACTN</name>
<comment type="caution">
    <text evidence="1">The sequence shown here is derived from an EMBL/GenBank/DDBJ whole genome shotgun (WGS) entry which is preliminary data.</text>
</comment>
<evidence type="ECO:0000313" key="1">
    <source>
        <dbReference type="EMBL" id="MBO8200892.1"/>
    </source>
</evidence>
<dbReference type="RefSeq" id="WP_209212504.1">
    <property type="nucleotide sequence ID" value="NZ_JAFFZM010000013.1"/>
</dbReference>
<dbReference type="EMBL" id="JAFFZM010000013">
    <property type="protein sequence ID" value="MBO8200892.1"/>
    <property type="molecule type" value="Genomic_DNA"/>
</dbReference>
<organism evidence="1 2">
    <name type="scientific">Streptomyces smyrnaeus</name>
    <dbReference type="NCBI Taxonomy" id="1387713"/>
    <lineage>
        <taxon>Bacteria</taxon>
        <taxon>Bacillati</taxon>
        <taxon>Actinomycetota</taxon>
        <taxon>Actinomycetes</taxon>
        <taxon>Kitasatosporales</taxon>
        <taxon>Streptomycetaceae</taxon>
        <taxon>Streptomyces</taxon>
    </lineage>
</organism>
<evidence type="ECO:0008006" key="3">
    <source>
        <dbReference type="Google" id="ProtNLM"/>
    </source>
</evidence>
<proteinExistence type="predicted"/>
<keyword evidence="2" id="KW-1185">Reference proteome</keyword>
<evidence type="ECO:0000313" key="2">
    <source>
        <dbReference type="Proteomes" id="UP000721954"/>
    </source>
</evidence>
<gene>
    <name evidence="1" type="ORF">JW613_21650</name>
</gene>
<dbReference type="GeneID" id="96261225"/>
<accession>A0ABS3XZP9</accession>
<dbReference type="Proteomes" id="UP000721954">
    <property type="component" value="Unassembled WGS sequence"/>
</dbReference>
<sequence>MGLEEDAIGFVALLPDDSDRPEVLRQPGDVDLALLFVWVLVSRSSS</sequence>
<protein>
    <recommendedName>
        <fullName evidence="3">Transposase</fullName>
    </recommendedName>
</protein>